<reference evidence="1 2" key="1">
    <citation type="submission" date="2020-02" db="EMBL/GenBank/DDBJ databases">
        <title>Integrative conjugative elements (ICEs) and plasmids drive adaptation of Pseudomonas nitroreducens strain HBP1 to wastewater environment.</title>
        <authorList>
            <person name="Sentchilo V."/>
            <person name="Carraro N."/>
            <person name="Bertelli C."/>
            <person name="van der Meer J.R."/>
        </authorList>
    </citation>
    <scope>NUCLEOTIDE SEQUENCE [LARGE SCALE GENOMIC DNA]</scope>
    <source>
        <strain evidence="1 2">HBP1</strain>
    </source>
</reference>
<evidence type="ECO:0000313" key="1">
    <source>
        <dbReference type="EMBL" id="QIE86753.1"/>
    </source>
</evidence>
<dbReference type="AlphaFoldDB" id="A0A6G6IUY5"/>
<proteinExistence type="predicted"/>
<dbReference type="EMBL" id="CP049140">
    <property type="protein sequence ID" value="QIE86753.1"/>
    <property type="molecule type" value="Genomic_DNA"/>
</dbReference>
<dbReference type="KEGG" id="pnt:G5B91_10900"/>
<dbReference type="RefSeq" id="WP_024763187.1">
    <property type="nucleotide sequence ID" value="NZ_CP049140.1"/>
</dbReference>
<accession>A0A6G6IUY5</accession>
<organism evidence="1 2">
    <name type="scientific">Pseudomonas nitroreducens</name>
    <dbReference type="NCBI Taxonomy" id="46680"/>
    <lineage>
        <taxon>Bacteria</taxon>
        <taxon>Pseudomonadati</taxon>
        <taxon>Pseudomonadota</taxon>
        <taxon>Gammaproteobacteria</taxon>
        <taxon>Pseudomonadales</taxon>
        <taxon>Pseudomonadaceae</taxon>
        <taxon>Pseudomonas</taxon>
    </lineage>
</organism>
<evidence type="ECO:0000313" key="2">
    <source>
        <dbReference type="Proteomes" id="UP000501063"/>
    </source>
</evidence>
<name>A0A6G6IUY5_PSENT</name>
<sequence length="217" mass="23915">MKAAVAIIFAIAVAGAGWFGWTKYQGAQETKAAALSVRVAATQTERQLEARKEDGITFAEYFKRGSSVVDSLDQEVTRLQTGQWDYRPKDRDTAIEFIEQCKSIVRSDQSDAHLLMEKGNAQDALDAANKEYDEATSSYSIEWASKRRSTASDNLIEVLNKQIKNIQESEPKIKRLLAADEAVKAAFGQNAGLSSEVVSRLRTNIAPSKPAEKPKEG</sequence>
<protein>
    <submittedName>
        <fullName evidence="1">Uncharacterized protein</fullName>
    </submittedName>
</protein>
<dbReference type="Proteomes" id="UP000501063">
    <property type="component" value="Chromosome"/>
</dbReference>
<gene>
    <name evidence="1" type="ORF">G5B91_10900</name>
</gene>